<feature type="non-terminal residue" evidence="1">
    <location>
        <position position="88"/>
    </location>
</feature>
<dbReference type="Proteomes" id="UP000789920">
    <property type="component" value="Unassembled WGS sequence"/>
</dbReference>
<name>A0ACA9RMP6_9GLOM</name>
<feature type="non-terminal residue" evidence="1">
    <location>
        <position position="1"/>
    </location>
</feature>
<accession>A0ACA9RMP6</accession>
<gene>
    <name evidence="1" type="ORF">RPERSI_LOCUS20596</name>
</gene>
<reference evidence="1" key="1">
    <citation type="submission" date="2021-06" db="EMBL/GenBank/DDBJ databases">
        <authorList>
            <person name="Kallberg Y."/>
            <person name="Tangrot J."/>
            <person name="Rosling A."/>
        </authorList>
    </citation>
    <scope>NUCLEOTIDE SEQUENCE</scope>
    <source>
        <strain evidence="1">MA461A</strain>
    </source>
</reference>
<evidence type="ECO:0000313" key="2">
    <source>
        <dbReference type="Proteomes" id="UP000789920"/>
    </source>
</evidence>
<dbReference type="EMBL" id="CAJVQC010058600">
    <property type="protein sequence ID" value="CAG8798856.1"/>
    <property type="molecule type" value="Genomic_DNA"/>
</dbReference>
<evidence type="ECO:0000313" key="1">
    <source>
        <dbReference type="EMBL" id="CAG8798856.1"/>
    </source>
</evidence>
<keyword evidence="2" id="KW-1185">Reference proteome</keyword>
<protein>
    <submittedName>
        <fullName evidence="1">33091_t:CDS:1</fullName>
    </submittedName>
</protein>
<proteinExistence type="predicted"/>
<organism evidence="1 2">
    <name type="scientific">Racocetra persica</name>
    <dbReference type="NCBI Taxonomy" id="160502"/>
    <lineage>
        <taxon>Eukaryota</taxon>
        <taxon>Fungi</taxon>
        <taxon>Fungi incertae sedis</taxon>
        <taxon>Mucoromycota</taxon>
        <taxon>Glomeromycotina</taxon>
        <taxon>Glomeromycetes</taxon>
        <taxon>Diversisporales</taxon>
        <taxon>Gigasporaceae</taxon>
        <taxon>Racocetra</taxon>
    </lineage>
</organism>
<sequence length="88" mass="9812">CNSNDIRSAMTMTLYCDNNQSTASIFDKPFVYNKQPIFSSLITYLSSSLITYPSLPLITHLSSPSITHLFSPDQDSLVQDHSHSTNVL</sequence>
<comment type="caution">
    <text evidence="1">The sequence shown here is derived from an EMBL/GenBank/DDBJ whole genome shotgun (WGS) entry which is preliminary data.</text>
</comment>